<sequence>MTTTTADQSLWLHTVPDAPAHPPLSGAHRADVVVIGAGIAGLTTALLLARDGADVVVLEAGRIGAGVSGNNTAKVSALQSTMYSTLERTHDAEVAAGYAAAATAGVDLVALLAEEIDCDLQRAPAATFAYSEAEADTVRAEADAAVRAGLPAEWTDRLDLPFPTFGAARLAEQIVLHPAKYVRGLAAAFVTAGGRVFEHSRVGDVSLTAPYDVGTSTGTVTAAQVVVATHYPILDRGLFFARLEAQRSYCVAARLASGAPPRDLAISAGSPAWSFSRHGDLLIVGGQSHPAGQRDVGFDRYRTLADFAQRHFDVAEITHRWSAQDVVAYDELPMVGPYLPGQPSLQLATGFAKWGLAMGTVAGQVLADRISGAGSAYAGLFGPHRVSLSSTPTLLQQNAKVATDLIGDRLVPAEAADTDDVPVDTARTLPDGVGRKGVYRDREGVVHAVSLRCTHLGCLLRFNGAERSWDCSCHGSRFDVDGAVLEGPATRPLPRRDP</sequence>
<dbReference type="InterPro" id="IPR017941">
    <property type="entry name" value="Rieske_2Fe-2S"/>
</dbReference>
<evidence type="ECO:0000256" key="5">
    <source>
        <dbReference type="ARBA" id="ARBA00023157"/>
    </source>
</evidence>
<dbReference type="Proteomes" id="UP001304298">
    <property type="component" value="Unassembled WGS sequence"/>
</dbReference>
<reference evidence="7 8" key="1">
    <citation type="submission" date="2023-12" db="EMBL/GenBank/DDBJ databases">
        <title>Amycolatopsis sp. V23-08.</title>
        <authorList>
            <person name="Somphong A."/>
        </authorList>
    </citation>
    <scope>NUCLEOTIDE SEQUENCE [LARGE SCALE GENOMIC DNA]</scope>
    <source>
        <strain evidence="7 8">V23-08</strain>
    </source>
</reference>
<dbReference type="InterPro" id="IPR005805">
    <property type="entry name" value="Rieske_Fe-S_prot_C"/>
</dbReference>
<dbReference type="PANTHER" id="PTHR13847:SF274">
    <property type="entry name" value="RIESKE 2FE-2S IRON-SULFUR PROTEIN YHFW-RELATED"/>
    <property type="match status" value="1"/>
</dbReference>
<keyword evidence="4" id="KW-0411">Iron-sulfur</keyword>
<keyword evidence="1" id="KW-0001">2Fe-2S</keyword>
<gene>
    <name evidence="7" type="ORF">VA596_15630</name>
</gene>
<dbReference type="InterPro" id="IPR036188">
    <property type="entry name" value="FAD/NAD-bd_sf"/>
</dbReference>
<dbReference type="Pfam" id="PF01266">
    <property type="entry name" value="DAO"/>
    <property type="match status" value="1"/>
</dbReference>
<organism evidence="7 8">
    <name type="scientific">Amycolatopsis heterodermiae</name>
    <dbReference type="NCBI Taxonomy" id="3110235"/>
    <lineage>
        <taxon>Bacteria</taxon>
        <taxon>Bacillati</taxon>
        <taxon>Actinomycetota</taxon>
        <taxon>Actinomycetes</taxon>
        <taxon>Pseudonocardiales</taxon>
        <taxon>Pseudonocardiaceae</taxon>
        <taxon>Amycolatopsis</taxon>
    </lineage>
</organism>
<evidence type="ECO:0000313" key="7">
    <source>
        <dbReference type="EMBL" id="MEA5360976.1"/>
    </source>
</evidence>
<dbReference type="Gene3D" id="2.102.10.10">
    <property type="entry name" value="Rieske [2Fe-2S] iron-sulphur domain"/>
    <property type="match status" value="1"/>
</dbReference>
<evidence type="ECO:0000256" key="4">
    <source>
        <dbReference type="ARBA" id="ARBA00023014"/>
    </source>
</evidence>
<keyword evidence="8" id="KW-1185">Reference proteome</keyword>
<dbReference type="PANTHER" id="PTHR13847">
    <property type="entry name" value="SARCOSINE DEHYDROGENASE-RELATED"/>
    <property type="match status" value="1"/>
</dbReference>
<proteinExistence type="predicted"/>
<name>A0ABU5R433_9PSEU</name>
<dbReference type="SUPFAM" id="SSF51905">
    <property type="entry name" value="FAD/NAD(P)-binding domain"/>
    <property type="match status" value="1"/>
</dbReference>
<evidence type="ECO:0000259" key="6">
    <source>
        <dbReference type="PROSITE" id="PS51296"/>
    </source>
</evidence>
<evidence type="ECO:0000256" key="1">
    <source>
        <dbReference type="ARBA" id="ARBA00022714"/>
    </source>
</evidence>
<evidence type="ECO:0000256" key="2">
    <source>
        <dbReference type="ARBA" id="ARBA00022723"/>
    </source>
</evidence>
<dbReference type="Gene3D" id="3.30.9.10">
    <property type="entry name" value="D-Amino Acid Oxidase, subunit A, domain 2"/>
    <property type="match status" value="1"/>
</dbReference>
<evidence type="ECO:0000313" key="8">
    <source>
        <dbReference type="Proteomes" id="UP001304298"/>
    </source>
</evidence>
<keyword evidence="3" id="KW-0408">Iron</keyword>
<accession>A0ABU5R433</accession>
<comment type="caution">
    <text evidence="7">The sequence shown here is derived from an EMBL/GenBank/DDBJ whole genome shotgun (WGS) entry which is preliminary data.</text>
</comment>
<dbReference type="PRINTS" id="PR00162">
    <property type="entry name" value="RIESKE"/>
</dbReference>
<feature type="domain" description="Rieske" evidence="6">
    <location>
        <begin position="413"/>
        <end position="498"/>
    </location>
</feature>
<keyword evidence="5" id="KW-1015">Disulfide bond</keyword>
<dbReference type="RefSeq" id="WP_323327586.1">
    <property type="nucleotide sequence ID" value="NZ_JAYFSI010000002.1"/>
</dbReference>
<evidence type="ECO:0000256" key="3">
    <source>
        <dbReference type="ARBA" id="ARBA00023004"/>
    </source>
</evidence>
<dbReference type="Gene3D" id="3.50.50.60">
    <property type="entry name" value="FAD/NAD(P)-binding domain"/>
    <property type="match status" value="1"/>
</dbReference>
<dbReference type="Pfam" id="PF00355">
    <property type="entry name" value="Rieske"/>
    <property type="match status" value="1"/>
</dbReference>
<protein>
    <submittedName>
        <fullName evidence="7">FAD-dependent oxidoreductase</fullName>
    </submittedName>
</protein>
<dbReference type="InterPro" id="IPR006076">
    <property type="entry name" value="FAD-dep_OxRdtase"/>
</dbReference>
<dbReference type="InterPro" id="IPR036922">
    <property type="entry name" value="Rieske_2Fe-2S_sf"/>
</dbReference>
<dbReference type="PROSITE" id="PS51296">
    <property type="entry name" value="RIESKE"/>
    <property type="match status" value="1"/>
</dbReference>
<dbReference type="EMBL" id="JAYFSI010000002">
    <property type="protein sequence ID" value="MEA5360976.1"/>
    <property type="molecule type" value="Genomic_DNA"/>
</dbReference>
<keyword evidence="2" id="KW-0479">Metal-binding</keyword>
<dbReference type="SUPFAM" id="SSF50022">
    <property type="entry name" value="ISP domain"/>
    <property type="match status" value="1"/>
</dbReference>